<evidence type="ECO:0000313" key="2">
    <source>
        <dbReference type="EMBL" id="GFP93442.1"/>
    </source>
</evidence>
<name>A0A830C5J6_9LAMI</name>
<proteinExistence type="predicted"/>
<dbReference type="PANTHER" id="PTHR44259:SF37">
    <property type="entry name" value="DUF1618 DOMAIN-CONTAINING PROTEIN"/>
    <property type="match status" value="1"/>
</dbReference>
<dbReference type="PANTHER" id="PTHR44259">
    <property type="entry name" value="OS07G0183000 PROTEIN-RELATED"/>
    <property type="match status" value="1"/>
</dbReference>
<dbReference type="EMBL" id="BMAC01000315">
    <property type="protein sequence ID" value="GFP93442.1"/>
    <property type="molecule type" value="Genomic_DNA"/>
</dbReference>
<evidence type="ECO:0000313" key="3">
    <source>
        <dbReference type="Proteomes" id="UP000653305"/>
    </source>
</evidence>
<dbReference type="OrthoDB" id="642536at2759"/>
<feature type="domain" description="KIB1-4 beta-propeller" evidence="1">
    <location>
        <begin position="16"/>
        <end position="334"/>
    </location>
</feature>
<keyword evidence="3" id="KW-1185">Reference proteome</keyword>
<dbReference type="InterPro" id="IPR005174">
    <property type="entry name" value="KIB1-4_b-propeller"/>
</dbReference>
<dbReference type="InterPro" id="IPR050942">
    <property type="entry name" value="F-box_BR-signaling"/>
</dbReference>
<comment type="caution">
    <text evidence="2">The sequence shown here is derived from an EMBL/GenBank/DDBJ whole genome shotgun (WGS) entry which is preliminary data.</text>
</comment>
<dbReference type="Proteomes" id="UP000653305">
    <property type="component" value="Unassembled WGS sequence"/>
</dbReference>
<dbReference type="Pfam" id="PF03478">
    <property type="entry name" value="Beta-prop_KIB1-4"/>
    <property type="match status" value="1"/>
</dbReference>
<gene>
    <name evidence="2" type="ORF">PHJA_001488600</name>
</gene>
<accession>A0A830C5J6</accession>
<organism evidence="2 3">
    <name type="scientific">Phtheirospermum japonicum</name>
    <dbReference type="NCBI Taxonomy" id="374723"/>
    <lineage>
        <taxon>Eukaryota</taxon>
        <taxon>Viridiplantae</taxon>
        <taxon>Streptophyta</taxon>
        <taxon>Embryophyta</taxon>
        <taxon>Tracheophyta</taxon>
        <taxon>Spermatophyta</taxon>
        <taxon>Magnoliopsida</taxon>
        <taxon>eudicotyledons</taxon>
        <taxon>Gunneridae</taxon>
        <taxon>Pentapetalae</taxon>
        <taxon>asterids</taxon>
        <taxon>lamiids</taxon>
        <taxon>Lamiales</taxon>
        <taxon>Orobanchaceae</taxon>
        <taxon>Orobanchaceae incertae sedis</taxon>
        <taxon>Phtheirospermum</taxon>
    </lineage>
</organism>
<sequence length="367" mass="41844">MLPPAFESGALSYKFYSLAENRVISLSGGESSNLVPNEDLRFKGSSHGWLALYNPRNLDLFLYNPLSRRHVKLPDVRSLPNIPQENLEGGYGCVIKVIISCSPDEPDCRAMIIYNTNSALAFCCPGRSNKWTPIGELYDWDAIPRRPARCYRNLVYSSRQKVFFCITNSDELETWDLQDLSSPRTVPMKVPDEEIYFSETEEEEKLRWLCQDFKHLVVNSDDDLLVVTRYTLDVDPDGSYVDVLEEGSEYRPHKTVDFDIQKYDPEDGGFEPVDDSSLGGLALFIGFYNHSVALSTTEFPELKPNSIYFTDPLQTPTFKIDDLPFGGHDIGIFNFQGKTVSPCYYPCDVQSIKRIVPSPVWFFPNWV</sequence>
<evidence type="ECO:0000259" key="1">
    <source>
        <dbReference type="Pfam" id="PF03478"/>
    </source>
</evidence>
<reference evidence="2" key="1">
    <citation type="submission" date="2020-07" db="EMBL/GenBank/DDBJ databases">
        <title>Ethylene signaling mediates host invasion by parasitic plants.</title>
        <authorList>
            <person name="Yoshida S."/>
        </authorList>
    </citation>
    <scope>NUCLEOTIDE SEQUENCE</scope>
    <source>
        <strain evidence="2">Okayama</strain>
    </source>
</reference>
<protein>
    <recommendedName>
        <fullName evidence="1">KIB1-4 beta-propeller domain-containing protein</fullName>
    </recommendedName>
</protein>
<dbReference type="AlphaFoldDB" id="A0A830C5J6"/>